<dbReference type="InterPro" id="IPR052720">
    <property type="entry name" value="Glycosyl_hydrolase_97"/>
</dbReference>
<evidence type="ECO:0000313" key="5">
    <source>
        <dbReference type="Proteomes" id="UP001057520"/>
    </source>
</evidence>
<name>A0ABY4ZXA0_9CAUL</name>
<dbReference type="InterPro" id="IPR017853">
    <property type="entry name" value="GH"/>
</dbReference>
<evidence type="ECO:0000259" key="3">
    <source>
        <dbReference type="Pfam" id="PF14509"/>
    </source>
</evidence>
<dbReference type="PANTHER" id="PTHR35803">
    <property type="entry name" value="GLUCAN 1,4-ALPHA-GLUCOSIDASE SUSB-RELATED"/>
    <property type="match status" value="1"/>
</dbReference>
<dbReference type="InterPro" id="IPR029483">
    <property type="entry name" value="GH97_C"/>
</dbReference>
<protein>
    <submittedName>
        <fullName evidence="4">Glycoside hydrolase family 97 protein</fullName>
    </submittedName>
</protein>
<dbReference type="InterPro" id="IPR029486">
    <property type="entry name" value="GH97_N"/>
</dbReference>
<accession>A0ABY4ZXA0</accession>
<gene>
    <name evidence="4" type="ORF">MZV50_07675</name>
</gene>
<evidence type="ECO:0000313" key="4">
    <source>
        <dbReference type="EMBL" id="USQ97411.1"/>
    </source>
</evidence>
<keyword evidence="4" id="KW-0378">Hydrolase</keyword>
<dbReference type="Pfam" id="PF14508">
    <property type="entry name" value="GH97_N"/>
    <property type="match status" value="1"/>
</dbReference>
<dbReference type="SUPFAM" id="SSF51445">
    <property type="entry name" value="(Trans)glycosidases"/>
    <property type="match status" value="1"/>
</dbReference>
<proteinExistence type="predicted"/>
<feature type="domain" description="Glycosyl-hydrolase 97 catalytic" evidence="1">
    <location>
        <begin position="315"/>
        <end position="451"/>
    </location>
</feature>
<reference evidence="4 5" key="1">
    <citation type="submission" date="2022-04" db="EMBL/GenBank/DDBJ databases">
        <title>Genome sequence of soybean root-associated Caulobacter segnis RL271.</title>
        <authorList>
            <person name="Longley R."/>
            <person name="Bonito G."/>
            <person name="Trigodet F."/>
            <person name="Crosson S."/>
            <person name="Fiebig A."/>
        </authorList>
    </citation>
    <scope>NUCLEOTIDE SEQUENCE [LARGE SCALE GENOMIC DNA]</scope>
    <source>
        <strain evidence="4 5">RL271</strain>
    </source>
</reference>
<sequence>MLAGAGAALLAGPAWAKGDGHEIVSPDGRLRLRLGLGAKGPVWSVTRASKPILAASPMGLVTADGQRLGHGARVAGSSRRREGGDWVPPYGIRRRYDQTCSELTVEFVQPDTGVRFAVVARAYDRGCAVRYVLRHAPGGALKLKGEATGFVLPPRTVVYASRDEGEYYRTASADVGPAPHPALTASSDKETMADLPVTALVPGAAVLIAESDRLDYPRAMLRAQGGTLVTHMMRYPARADGYSGPGDTPPEDSFDFAVGQASPWRVLVVADNEAGLVERADLITTLASPNRLGDVSWIKPGRAVRVRKPYGMAGTMDVIAFAAARKLDYIEFDAHWYGDGTDPSDATQAIPALDMPAIVAAARAKGLGVILYVDRVPVMRQRDAILATYKAWGVAGIKFGFVWEGRQSDNRFIADLVRACGEHKLLVNLHDNLRPAGLERTYPNYVALEGVRGNEQFPTARHNVTLPFTRAVAGPIDYTICYAHARNQTTNAHQLAMAAVYYNPLTFLYWYDAPEKYAGKPWPELAWFDECPTTWDETRALAGKIGEYVVVARRSGDRWFLGAMTNETPRVLKIPLDFLGKGTRRARVFADGEAGAPANQTPVMVSESRVDGTGILTLDLKPSGGQAVLFEAAETGA</sequence>
<keyword evidence="5" id="KW-1185">Reference proteome</keyword>
<dbReference type="Gene3D" id="2.70.98.10">
    <property type="match status" value="1"/>
</dbReference>
<dbReference type="EMBL" id="CP096040">
    <property type="protein sequence ID" value="USQ97411.1"/>
    <property type="molecule type" value="Genomic_DNA"/>
</dbReference>
<dbReference type="InterPro" id="IPR014718">
    <property type="entry name" value="GH-type_carb-bd"/>
</dbReference>
<evidence type="ECO:0000259" key="1">
    <source>
        <dbReference type="Pfam" id="PF10566"/>
    </source>
</evidence>
<dbReference type="Pfam" id="PF14509">
    <property type="entry name" value="GH97_C"/>
    <property type="match status" value="1"/>
</dbReference>
<dbReference type="Proteomes" id="UP001057520">
    <property type="component" value="Chromosome"/>
</dbReference>
<dbReference type="InterPro" id="IPR019563">
    <property type="entry name" value="GH97_catalytic"/>
</dbReference>
<feature type="domain" description="Glycosyl-hydrolase 97 N-terminal" evidence="2">
    <location>
        <begin position="23"/>
        <end position="289"/>
    </location>
</feature>
<organism evidence="4 5">
    <name type="scientific">Caulobacter segnis</name>
    <dbReference type="NCBI Taxonomy" id="88688"/>
    <lineage>
        <taxon>Bacteria</taxon>
        <taxon>Pseudomonadati</taxon>
        <taxon>Pseudomonadota</taxon>
        <taxon>Alphaproteobacteria</taxon>
        <taxon>Caulobacterales</taxon>
        <taxon>Caulobacteraceae</taxon>
        <taxon>Caulobacter</taxon>
    </lineage>
</organism>
<dbReference type="InterPro" id="IPR013785">
    <property type="entry name" value="Aldolase_TIM"/>
</dbReference>
<dbReference type="GO" id="GO:0016787">
    <property type="term" value="F:hydrolase activity"/>
    <property type="evidence" value="ECO:0007669"/>
    <property type="project" value="UniProtKB-KW"/>
</dbReference>
<dbReference type="Pfam" id="PF10566">
    <property type="entry name" value="Glyco_hydro_97"/>
    <property type="match status" value="1"/>
</dbReference>
<feature type="domain" description="Glycosyl-hydrolase 97 C-terminal oligomerisation" evidence="3">
    <location>
        <begin position="534"/>
        <end position="630"/>
    </location>
</feature>
<evidence type="ECO:0000259" key="2">
    <source>
        <dbReference type="Pfam" id="PF14508"/>
    </source>
</evidence>
<dbReference type="Gene3D" id="3.20.20.70">
    <property type="entry name" value="Aldolase class I"/>
    <property type="match status" value="1"/>
</dbReference>